<accession>A0AA36NJ73</accession>
<evidence type="ECO:0000256" key="1">
    <source>
        <dbReference type="SAM" id="Phobius"/>
    </source>
</evidence>
<dbReference type="EMBL" id="CAUJNA010003538">
    <property type="protein sequence ID" value="CAJ1404393.1"/>
    <property type="molecule type" value="Genomic_DNA"/>
</dbReference>
<name>A0AA36NJ73_9DINO</name>
<dbReference type="Proteomes" id="UP001178507">
    <property type="component" value="Unassembled WGS sequence"/>
</dbReference>
<keyword evidence="3" id="KW-1185">Reference proteome</keyword>
<protein>
    <submittedName>
        <fullName evidence="2">Uncharacterized protein</fullName>
    </submittedName>
</protein>
<feature type="transmembrane region" description="Helical" evidence="1">
    <location>
        <begin position="113"/>
        <end position="131"/>
    </location>
</feature>
<evidence type="ECO:0000313" key="3">
    <source>
        <dbReference type="Proteomes" id="UP001178507"/>
    </source>
</evidence>
<feature type="transmembrane region" description="Helical" evidence="1">
    <location>
        <begin position="6"/>
        <end position="26"/>
    </location>
</feature>
<keyword evidence="1" id="KW-1133">Transmembrane helix</keyword>
<organism evidence="2 3">
    <name type="scientific">Effrenium voratum</name>
    <dbReference type="NCBI Taxonomy" id="2562239"/>
    <lineage>
        <taxon>Eukaryota</taxon>
        <taxon>Sar</taxon>
        <taxon>Alveolata</taxon>
        <taxon>Dinophyceae</taxon>
        <taxon>Suessiales</taxon>
        <taxon>Symbiodiniaceae</taxon>
        <taxon>Effrenium</taxon>
    </lineage>
</organism>
<keyword evidence="1" id="KW-0472">Membrane</keyword>
<reference evidence="2" key="1">
    <citation type="submission" date="2023-08" db="EMBL/GenBank/DDBJ databases">
        <authorList>
            <person name="Chen Y."/>
            <person name="Shah S."/>
            <person name="Dougan E. K."/>
            <person name="Thang M."/>
            <person name="Chan C."/>
        </authorList>
    </citation>
    <scope>NUCLEOTIDE SEQUENCE</scope>
</reference>
<feature type="transmembrane region" description="Helical" evidence="1">
    <location>
        <begin position="51"/>
        <end position="74"/>
    </location>
</feature>
<evidence type="ECO:0000313" key="2">
    <source>
        <dbReference type="EMBL" id="CAJ1404393.1"/>
    </source>
</evidence>
<keyword evidence="1" id="KW-0812">Transmembrane</keyword>
<comment type="caution">
    <text evidence="2">The sequence shown here is derived from an EMBL/GenBank/DDBJ whole genome shotgun (WGS) entry which is preliminary data.</text>
</comment>
<gene>
    <name evidence="2" type="ORF">EVOR1521_LOCUS26846</name>
</gene>
<proteinExistence type="predicted"/>
<dbReference type="AlphaFoldDB" id="A0AA36NJ73"/>
<sequence length="136" mass="14533">MTRGLTSLALGLVSGISLLVSPVMIFRSEWVVRKTGALAPHEQLHPISKRFLVAFEMTAFSLAALGARACALGTASERVFWAKMLAVPCASLCTSISIFGYEKGHQFHGKNAGAKAFGAMTTLLFLGTVAYPEREA</sequence>
<feature type="transmembrane region" description="Helical" evidence="1">
    <location>
        <begin position="80"/>
        <end position="101"/>
    </location>
</feature>